<evidence type="ECO:0000256" key="4">
    <source>
        <dbReference type="ARBA" id="ARBA00023125"/>
    </source>
</evidence>
<evidence type="ECO:0000256" key="5">
    <source>
        <dbReference type="PROSITE-ProRule" id="PRU00309"/>
    </source>
</evidence>
<sequence>MARKHCALPTCSNRQGRSNCDQKKVAFHPFPRDILLRNQSIAVCRSAGTCKPDSYFICSHHFRSNDYVRKASGDGRSRRRTLMRDALPSQNLGGPKIAAQCSVKENRSLKRFCTLNALRNQPTATETRNIPVTSGRNDLNPKPCQRCSELEEQIEVLKVKN</sequence>
<keyword evidence="3" id="KW-0862">Zinc</keyword>
<evidence type="ECO:0000259" key="6">
    <source>
        <dbReference type="PROSITE" id="PS50950"/>
    </source>
</evidence>
<dbReference type="PROSITE" id="PS50950">
    <property type="entry name" value="ZF_THAP"/>
    <property type="match status" value="1"/>
</dbReference>
<evidence type="ECO:0000256" key="2">
    <source>
        <dbReference type="ARBA" id="ARBA00022771"/>
    </source>
</evidence>
<keyword evidence="2 5" id="KW-0863">Zinc-finger</keyword>
<feature type="domain" description="THAP-type" evidence="6">
    <location>
        <begin position="1"/>
        <end position="91"/>
    </location>
</feature>
<keyword evidence="4 5" id="KW-0238">DNA-binding</keyword>
<evidence type="ECO:0000256" key="3">
    <source>
        <dbReference type="ARBA" id="ARBA00022833"/>
    </source>
</evidence>
<keyword evidence="1" id="KW-0479">Metal-binding</keyword>
<dbReference type="AlphaFoldDB" id="A0A0A9W6R5"/>
<name>A0A0A9W6R5_LYGHE</name>
<dbReference type="GO" id="GO:0003677">
    <property type="term" value="F:DNA binding"/>
    <property type="evidence" value="ECO:0007669"/>
    <property type="project" value="UniProtKB-UniRule"/>
</dbReference>
<accession>A0A0A9W6R5</accession>
<evidence type="ECO:0000313" key="7">
    <source>
        <dbReference type="EMBL" id="JAG00565.1"/>
    </source>
</evidence>
<reference evidence="7" key="2">
    <citation type="submission" date="2014-07" db="EMBL/GenBank/DDBJ databases">
        <authorList>
            <person name="Hull J."/>
        </authorList>
    </citation>
    <scope>NUCLEOTIDE SEQUENCE</scope>
</reference>
<dbReference type="SUPFAM" id="SSF57716">
    <property type="entry name" value="Glucocorticoid receptor-like (DNA-binding domain)"/>
    <property type="match status" value="1"/>
</dbReference>
<dbReference type="SMART" id="SM00980">
    <property type="entry name" value="THAP"/>
    <property type="match status" value="1"/>
</dbReference>
<organism evidence="7">
    <name type="scientific">Lygus hesperus</name>
    <name type="common">Western plant bug</name>
    <dbReference type="NCBI Taxonomy" id="30085"/>
    <lineage>
        <taxon>Eukaryota</taxon>
        <taxon>Metazoa</taxon>
        <taxon>Ecdysozoa</taxon>
        <taxon>Arthropoda</taxon>
        <taxon>Hexapoda</taxon>
        <taxon>Insecta</taxon>
        <taxon>Pterygota</taxon>
        <taxon>Neoptera</taxon>
        <taxon>Paraneoptera</taxon>
        <taxon>Hemiptera</taxon>
        <taxon>Heteroptera</taxon>
        <taxon>Panheteroptera</taxon>
        <taxon>Cimicomorpha</taxon>
        <taxon>Miridae</taxon>
        <taxon>Mirini</taxon>
        <taxon>Lygus</taxon>
    </lineage>
</organism>
<feature type="non-terminal residue" evidence="7">
    <location>
        <position position="161"/>
    </location>
</feature>
<gene>
    <name evidence="7" type="primary">THAP5_1</name>
    <name evidence="7" type="ORF">CM83_5097</name>
</gene>
<protein>
    <submittedName>
        <fullName evidence="7">THAP domain-containing protein 5</fullName>
    </submittedName>
</protein>
<reference evidence="7" key="1">
    <citation type="journal article" date="2014" name="PLoS ONE">
        <title>Transcriptome-Based Identification of ABC Transporters in the Western Tarnished Plant Bug Lygus hesperus.</title>
        <authorList>
            <person name="Hull J.J."/>
            <person name="Chaney K."/>
            <person name="Geib S.M."/>
            <person name="Fabrick J.A."/>
            <person name="Brent C.S."/>
            <person name="Walsh D."/>
            <person name="Lavine L.C."/>
        </authorList>
    </citation>
    <scope>NUCLEOTIDE SEQUENCE</scope>
</reference>
<dbReference type="EMBL" id="GBHO01043039">
    <property type="protein sequence ID" value="JAG00565.1"/>
    <property type="molecule type" value="Transcribed_RNA"/>
</dbReference>
<dbReference type="InterPro" id="IPR006612">
    <property type="entry name" value="THAP_Znf"/>
</dbReference>
<dbReference type="Pfam" id="PF05485">
    <property type="entry name" value="THAP"/>
    <property type="match status" value="1"/>
</dbReference>
<proteinExistence type="predicted"/>
<dbReference type="GO" id="GO:0008270">
    <property type="term" value="F:zinc ion binding"/>
    <property type="evidence" value="ECO:0007669"/>
    <property type="project" value="UniProtKB-KW"/>
</dbReference>
<evidence type="ECO:0000256" key="1">
    <source>
        <dbReference type="ARBA" id="ARBA00022723"/>
    </source>
</evidence>